<dbReference type="CDD" id="cd03506">
    <property type="entry name" value="Delta6-FADS-like"/>
    <property type="match status" value="1"/>
</dbReference>
<name>A0ABT1PBM8_9ACTN</name>
<sequence>MPTLAAPPCVGGSEFAPLLRLAKERGLLDRRTGFYVRTITFNALALAATWAGVLLSGGSWWVVLLAVPLAVFSGRTAFIGHDAGHQQIARGRAANRVLGLIHGDLLLGMGYGWWNDKHNRHHANPNHVDKDPDVEVGALVWTRAQAVQRHGFARYLAKHQARLFFPMLLLEGFALKLATVLDLRRRPPRDRAVEAVLLAAHLAGYTALLLTAMPVGTAVAFAVLHHALFGLHLGCSFAPNHKGMAMPDGQRWGHLRRQVLTSRDVRGGRITDWLLGGLNYQIEHHLFPSMPRPHLRLAQPLVREHCRRLGIAYTEAGLVESYAQALRHMHAVGAPLRAG</sequence>
<evidence type="ECO:0000313" key="3">
    <source>
        <dbReference type="EMBL" id="MCQ4041638.1"/>
    </source>
</evidence>
<dbReference type="InterPro" id="IPR012171">
    <property type="entry name" value="Fatty_acid_desaturase"/>
</dbReference>
<feature type="transmembrane region" description="Helical" evidence="1">
    <location>
        <begin position="34"/>
        <end position="53"/>
    </location>
</feature>
<feature type="transmembrane region" description="Helical" evidence="1">
    <location>
        <begin position="93"/>
        <end position="114"/>
    </location>
</feature>
<dbReference type="PIRSF" id="PIRSF015921">
    <property type="entry name" value="FA_sphinglp_des"/>
    <property type="match status" value="1"/>
</dbReference>
<dbReference type="Pfam" id="PF00487">
    <property type="entry name" value="FA_desaturase"/>
    <property type="match status" value="1"/>
</dbReference>
<dbReference type="PANTHER" id="PTHR19353:SF19">
    <property type="entry name" value="DELTA(5) FATTY ACID DESATURASE C-RELATED"/>
    <property type="match status" value="1"/>
</dbReference>
<keyword evidence="1" id="KW-1133">Transmembrane helix</keyword>
<feature type="transmembrane region" description="Helical" evidence="1">
    <location>
        <begin position="59"/>
        <end position="81"/>
    </location>
</feature>
<keyword evidence="1" id="KW-0812">Transmembrane</keyword>
<feature type="transmembrane region" description="Helical" evidence="1">
    <location>
        <begin position="163"/>
        <end position="183"/>
    </location>
</feature>
<keyword evidence="1" id="KW-0472">Membrane</keyword>
<comment type="caution">
    <text evidence="3">The sequence shown here is derived from an EMBL/GenBank/DDBJ whole genome shotgun (WGS) entry which is preliminary data.</text>
</comment>
<dbReference type="InterPro" id="IPR005804">
    <property type="entry name" value="FA_desaturase_dom"/>
</dbReference>
<dbReference type="Proteomes" id="UP001206206">
    <property type="component" value="Unassembled WGS sequence"/>
</dbReference>
<keyword evidence="4" id="KW-1185">Reference proteome</keyword>
<reference evidence="3 4" key="1">
    <citation type="submission" date="2022-06" db="EMBL/GenBank/DDBJ databases">
        <title>Draft genome sequence of type strain Streptomyces rubrisoli DSM 42083.</title>
        <authorList>
            <person name="Duangmal K."/>
            <person name="Klaysubun C."/>
        </authorList>
    </citation>
    <scope>NUCLEOTIDE SEQUENCE [LARGE SCALE GENOMIC DNA]</scope>
    <source>
        <strain evidence="3 4">DSM 42083</strain>
    </source>
</reference>
<evidence type="ECO:0000259" key="2">
    <source>
        <dbReference type="Pfam" id="PF00487"/>
    </source>
</evidence>
<feature type="transmembrane region" description="Helical" evidence="1">
    <location>
        <begin position="195"/>
        <end position="213"/>
    </location>
</feature>
<organism evidence="3 4">
    <name type="scientific">Streptantibioticus rubrisoli</name>
    <dbReference type="NCBI Taxonomy" id="1387313"/>
    <lineage>
        <taxon>Bacteria</taxon>
        <taxon>Bacillati</taxon>
        <taxon>Actinomycetota</taxon>
        <taxon>Actinomycetes</taxon>
        <taxon>Kitasatosporales</taxon>
        <taxon>Streptomycetaceae</taxon>
        <taxon>Streptantibioticus</taxon>
    </lineage>
</organism>
<dbReference type="EMBL" id="JANFNH010000003">
    <property type="protein sequence ID" value="MCQ4041638.1"/>
    <property type="molecule type" value="Genomic_DNA"/>
</dbReference>
<accession>A0ABT1PBM8</accession>
<proteinExistence type="predicted"/>
<feature type="domain" description="Fatty acid desaturase" evidence="2">
    <location>
        <begin position="59"/>
        <end position="315"/>
    </location>
</feature>
<evidence type="ECO:0000256" key="1">
    <source>
        <dbReference type="SAM" id="Phobius"/>
    </source>
</evidence>
<dbReference type="PANTHER" id="PTHR19353">
    <property type="entry name" value="FATTY ACID DESATURASE 2"/>
    <property type="match status" value="1"/>
</dbReference>
<gene>
    <name evidence="3" type="ORF">NON19_06250</name>
</gene>
<evidence type="ECO:0000313" key="4">
    <source>
        <dbReference type="Proteomes" id="UP001206206"/>
    </source>
</evidence>
<dbReference type="RefSeq" id="WP_255925620.1">
    <property type="nucleotide sequence ID" value="NZ_JANFNH010000003.1"/>
</dbReference>
<protein>
    <submittedName>
        <fullName evidence="3">Acyl-CoA desaturase</fullName>
    </submittedName>
</protein>